<dbReference type="Proteomes" id="UP001432027">
    <property type="component" value="Unassembled WGS sequence"/>
</dbReference>
<dbReference type="AlphaFoldDB" id="A0AAV5UMK2"/>
<feature type="non-terminal residue" evidence="1">
    <location>
        <position position="1"/>
    </location>
</feature>
<proteinExistence type="predicted"/>
<dbReference type="EMBL" id="BTSX01000006">
    <property type="protein sequence ID" value="GMT07435.1"/>
    <property type="molecule type" value="Genomic_DNA"/>
</dbReference>
<evidence type="ECO:0000313" key="1">
    <source>
        <dbReference type="EMBL" id="GMT07435.1"/>
    </source>
</evidence>
<evidence type="ECO:0008006" key="3">
    <source>
        <dbReference type="Google" id="ProtNLM"/>
    </source>
</evidence>
<protein>
    <recommendedName>
        <fullName evidence="3">Ribosomal protein</fullName>
    </recommendedName>
</protein>
<comment type="caution">
    <text evidence="1">The sequence shown here is derived from an EMBL/GenBank/DDBJ whole genome shotgun (WGS) entry which is preliminary data.</text>
</comment>
<evidence type="ECO:0000313" key="2">
    <source>
        <dbReference type="Proteomes" id="UP001432027"/>
    </source>
</evidence>
<sequence>YLLSSPIHPLFLYCLSSFFHHNQCHTRLVLSEDGGQEREHRSFRRWRRKIRDTQEDFSCWNAVLFVVRLSHGAASLLPDGRGRLFCRSRPTLIRCDPQLLPSATLRPAVGGLSAQGSRPTRHAHAGGRILSTGPVEGAGYMSATVLQRKKRYRIH</sequence>
<accession>A0AAV5UMK2</accession>
<name>A0AAV5UMK2_9BILA</name>
<reference evidence="1" key="1">
    <citation type="submission" date="2023-10" db="EMBL/GenBank/DDBJ databases">
        <title>Genome assembly of Pristionchus species.</title>
        <authorList>
            <person name="Yoshida K."/>
            <person name="Sommer R.J."/>
        </authorList>
    </citation>
    <scope>NUCLEOTIDE SEQUENCE</scope>
    <source>
        <strain evidence="1">RS0144</strain>
    </source>
</reference>
<gene>
    <name evidence="1" type="ORF">PENTCL1PPCAC_29609</name>
</gene>
<keyword evidence="2" id="KW-1185">Reference proteome</keyword>
<organism evidence="1 2">
    <name type="scientific">Pristionchus entomophagus</name>
    <dbReference type="NCBI Taxonomy" id="358040"/>
    <lineage>
        <taxon>Eukaryota</taxon>
        <taxon>Metazoa</taxon>
        <taxon>Ecdysozoa</taxon>
        <taxon>Nematoda</taxon>
        <taxon>Chromadorea</taxon>
        <taxon>Rhabditida</taxon>
        <taxon>Rhabditina</taxon>
        <taxon>Diplogasteromorpha</taxon>
        <taxon>Diplogasteroidea</taxon>
        <taxon>Neodiplogasteridae</taxon>
        <taxon>Pristionchus</taxon>
    </lineage>
</organism>